<protein>
    <submittedName>
        <fullName evidence="1">Uncharacterized protein</fullName>
    </submittedName>
</protein>
<proteinExistence type="predicted"/>
<evidence type="ECO:0000313" key="2">
    <source>
        <dbReference type="Proteomes" id="UP000177907"/>
    </source>
</evidence>
<organism evidence="1 2">
    <name type="scientific">Candidatus Magasanikbacteria bacterium RIFOXYC2_FULL_42_28</name>
    <dbReference type="NCBI Taxonomy" id="1798704"/>
    <lineage>
        <taxon>Bacteria</taxon>
        <taxon>Candidatus Magasanikiibacteriota</taxon>
    </lineage>
</organism>
<dbReference type="STRING" id="1798704.A3J93_04895"/>
<dbReference type="Proteomes" id="UP000177907">
    <property type="component" value="Unassembled WGS sequence"/>
</dbReference>
<comment type="caution">
    <text evidence="1">The sequence shown here is derived from an EMBL/GenBank/DDBJ whole genome shotgun (WGS) entry which is preliminary data.</text>
</comment>
<sequence>MPNHTNLDKMGTELGTVDFSVDDHDDNQTKQVDLGDIGDISTVELNLPHTQPLSEQEERRIVDVDFIFEHQGKKWKGNIRYERQRWEDGIILDFTIDTLTNERALCFQTSILPEGAIKSSTRQNSTQYKHLLPISRFVAPEYRHQGLGELGFKYIEKTVKRLGELHPDFKVGAIDLDTSLASVAKLLLSPNFLRKNGFEKFANEHRDMGYVLGDEENIENLKAVLEEGVEAFADRKGQKSAAYVHLVKKIL</sequence>
<dbReference type="EMBL" id="MFQZ01000003">
    <property type="protein sequence ID" value="OGH88361.1"/>
    <property type="molecule type" value="Genomic_DNA"/>
</dbReference>
<accession>A0A1F6NWV2</accession>
<name>A0A1F6NWV2_9BACT</name>
<evidence type="ECO:0000313" key="1">
    <source>
        <dbReference type="EMBL" id="OGH88361.1"/>
    </source>
</evidence>
<dbReference type="AlphaFoldDB" id="A0A1F6NWV2"/>
<gene>
    <name evidence="1" type="ORF">A3J93_04895</name>
</gene>
<reference evidence="1 2" key="1">
    <citation type="journal article" date="2016" name="Nat. Commun.">
        <title>Thousands of microbial genomes shed light on interconnected biogeochemical processes in an aquifer system.</title>
        <authorList>
            <person name="Anantharaman K."/>
            <person name="Brown C.T."/>
            <person name="Hug L.A."/>
            <person name="Sharon I."/>
            <person name="Castelle C.J."/>
            <person name="Probst A.J."/>
            <person name="Thomas B.C."/>
            <person name="Singh A."/>
            <person name="Wilkins M.J."/>
            <person name="Karaoz U."/>
            <person name="Brodie E.L."/>
            <person name="Williams K.H."/>
            <person name="Hubbard S.S."/>
            <person name="Banfield J.F."/>
        </authorList>
    </citation>
    <scope>NUCLEOTIDE SEQUENCE [LARGE SCALE GENOMIC DNA]</scope>
</reference>